<proteinExistence type="predicted"/>
<keyword evidence="2" id="KW-0808">Transferase</keyword>
<organism evidence="2 3">
    <name type="scientific">Anaerocolumna chitinilytica</name>
    <dbReference type="NCBI Taxonomy" id="1727145"/>
    <lineage>
        <taxon>Bacteria</taxon>
        <taxon>Bacillati</taxon>
        <taxon>Bacillota</taxon>
        <taxon>Clostridia</taxon>
        <taxon>Lachnospirales</taxon>
        <taxon>Lachnospiraceae</taxon>
        <taxon>Anaerocolumna</taxon>
    </lineage>
</organism>
<dbReference type="AlphaFoldDB" id="A0A7I8DJR5"/>
<dbReference type="EMBL" id="AP023368">
    <property type="protein sequence ID" value="BCJ97511.1"/>
    <property type="molecule type" value="Genomic_DNA"/>
</dbReference>
<dbReference type="RefSeq" id="WP_185257930.1">
    <property type="nucleotide sequence ID" value="NZ_AP023368.1"/>
</dbReference>
<feature type="domain" description="N-acetyltransferase" evidence="1">
    <location>
        <begin position="5"/>
        <end position="155"/>
    </location>
</feature>
<name>A0A7I8DJR5_9FIRM</name>
<accession>A0A7I8DJR5</accession>
<keyword evidence="3" id="KW-1185">Reference proteome</keyword>
<reference evidence="2 3" key="1">
    <citation type="submission" date="2020-08" db="EMBL/GenBank/DDBJ databases">
        <title>Draft genome sequencing of an Anaerocolumna strain isolated from anoxic soil subjected to BSD treatment.</title>
        <authorList>
            <person name="Uek A."/>
            <person name="Tonouchi A."/>
        </authorList>
    </citation>
    <scope>NUCLEOTIDE SEQUENCE [LARGE SCALE GENOMIC DNA]</scope>
    <source>
        <strain evidence="2 3">CTTW</strain>
    </source>
</reference>
<dbReference type="GO" id="GO:0016747">
    <property type="term" value="F:acyltransferase activity, transferring groups other than amino-acyl groups"/>
    <property type="evidence" value="ECO:0007669"/>
    <property type="project" value="InterPro"/>
</dbReference>
<dbReference type="Gene3D" id="3.40.630.30">
    <property type="match status" value="1"/>
</dbReference>
<protein>
    <submittedName>
        <fullName evidence="2">Acetyltransferase</fullName>
    </submittedName>
</protein>
<dbReference type="Pfam" id="PF13527">
    <property type="entry name" value="Acetyltransf_9"/>
    <property type="match status" value="1"/>
</dbReference>
<evidence type="ECO:0000313" key="3">
    <source>
        <dbReference type="Proteomes" id="UP000515703"/>
    </source>
</evidence>
<dbReference type="InterPro" id="IPR000182">
    <property type="entry name" value="GNAT_dom"/>
</dbReference>
<gene>
    <name evidence="2" type="ORF">bsdcttw_05520</name>
</gene>
<dbReference type="KEGG" id="acht:bsdcttw_05520"/>
<dbReference type="InterPro" id="IPR016181">
    <property type="entry name" value="Acyl_CoA_acyltransferase"/>
</dbReference>
<evidence type="ECO:0000259" key="1">
    <source>
        <dbReference type="PROSITE" id="PS51186"/>
    </source>
</evidence>
<reference evidence="2 3" key="2">
    <citation type="submission" date="2020-08" db="EMBL/GenBank/DDBJ databases">
        <authorList>
            <person name="Ueki A."/>
            <person name="Tonouchi A."/>
        </authorList>
    </citation>
    <scope>NUCLEOTIDE SEQUENCE [LARGE SCALE GENOMIC DNA]</scope>
    <source>
        <strain evidence="2 3">CTTW</strain>
    </source>
</reference>
<sequence>MKQYTFISDYKENKELRTSFEALAKRTFGIDFEEWYQRGYWGDAFRPYSFMDGSSIISNVSVNKMPFTLCGQRKFFIQLGTVMTDVDYRGQGLNRQLIEIILKEYKSTCDGIYLLANDRVLDYYPKFGFQKAVEYQYSKELKNTGSREAMIYPLGKKEDYEKIEIIIKKAVKSSLFEMENSGLILFYLTYFMKNSLYYIRSLNTYAIAEEREGILFLHQVISEEEVELDKVIKAFGAGIKKVVLGFVPQNPGSFEKSILKEEDTTLFVLGEGWEEFKQKGLRFPILSHA</sequence>
<evidence type="ECO:0000313" key="2">
    <source>
        <dbReference type="EMBL" id="BCJ97511.1"/>
    </source>
</evidence>
<dbReference type="SUPFAM" id="SSF55729">
    <property type="entry name" value="Acyl-CoA N-acyltransferases (Nat)"/>
    <property type="match status" value="1"/>
</dbReference>
<dbReference type="PROSITE" id="PS51186">
    <property type="entry name" value="GNAT"/>
    <property type="match status" value="1"/>
</dbReference>
<dbReference type="Proteomes" id="UP000515703">
    <property type="component" value="Chromosome"/>
</dbReference>